<dbReference type="Pfam" id="PF06413">
    <property type="entry name" value="Neugrin"/>
    <property type="match status" value="1"/>
</dbReference>
<feature type="region of interest" description="Disordered" evidence="6">
    <location>
        <begin position="305"/>
        <end position="350"/>
    </location>
</feature>
<proteinExistence type="inferred from homology"/>
<dbReference type="PANTHER" id="PTHR13475">
    <property type="entry name" value="NEUGRIN"/>
    <property type="match status" value="1"/>
</dbReference>
<sequence>MSCLACSRRLLGAFIEATGSHPISLRPQPRRLPRNALMQTRSRLFSTRPALRFTESLRFPDLKHTDGLEDNRPDTVTPSNLSPEPRNEPTRAEAVAEEGTNSLSGNEDPDPAELRKEIGLASEEPDVQSRLWELTGGLSGTRPPKVKAAKKKAGEGKENEALDRKITKQIAKGGVENPAKKDKTKKKAPWMVQKEALKEKFGEEGWKPRKRLSPDAMEGIRRLHASDPQTYTTSVLADEFKVSPEVVRRILKSNWRPSEEEQEERAQRWEKRGEKIWESQVEKGIKPPKKWRVKGVGSVKGSRDVVPKWKWKHGGRKQGAKERVPFKEFTRPRGRDADYGDEGGWNDRIL</sequence>
<reference evidence="7" key="1">
    <citation type="submission" date="2020-04" db="EMBL/GenBank/DDBJ databases">
        <title>Genome Assembly and Annotation of Botryosphaeria dothidea sdau 11-99, a Latent Pathogen of Apple Fruit Ring Rot in China.</title>
        <authorList>
            <person name="Yu C."/>
            <person name="Diao Y."/>
            <person name="Lu Q."/>
            <person name="Zhao J."/>
            <person name="Cui S."/>
            <person name="Peng C."/>
            <person name="He B."/>
            <person name="Liu H."/>
        </authorList>
    </citation>
    <scope>NUCLEOTIDE SEQUENCE [LARGE SCALE GENOMIC DNA]</scope>
    <source>
        <strain evidence="7">Sdau11-99</strain>
    </source>
</reference>
<feature type="compositionally biased region" description="Basic and acidic residues" evidence="6">
    <location>
        <begin position="319"/>
        <end position="338"/>
    </location>
</feature>
<protein>
    <recommendedName>
        <fullName evidence="4">Required for respiratory growth protein 9, mitochondrial</fullName>
    </recommendedName>
</protein>
<keyword evidence="5" id="KW-0809">Transit peptide</keyword>
<organism evidence="7 8">
    <name type="scientific">Botryosphaeria dothidea</name>
    <dbReference type="NCBI Taxonomy" id="55169"/>
    <lineage>
        <taxon>Eukaryota</taxon>
        <taxon>Fungi</taxon>
        <taxon>Dikarya</taxon>
        <taxon>Ascomycota</taxon>
        <taxon>Pezizomycotina</taxon>
        <taxon>Dothideomycetes</taxon>
        <taxon>Dothideomycetes incertae sedis</taxon>
        <taxon>Botryosphaeriales</taxon>
        <taxon>Botryosphaeriaceae</taxon>
        <taxon>Botryosphaeria</taxon>
    </lineage>
</organism>
<evidence type="ECO:0000313" key="8">
    <source>
        <dbReference type="Proteomes" id="UP000572817"/>
    </source>
</evidence>
<comment type="similarity">
    <text evidence="3">Belongs to the RRG9 family.</text>
</comment>
<gene>
    <name evidence="7" type="ORF">GTA08_BOTSDO00525</name>
</gene>
<comment type="caution">
    <text evidence="7">The sequence shown here is derived from an EMBL/GenBank/DDBJ whole genome shotgun (WGS) entry which is preliminary data.</text>
</comment>
<dbReference type="PANTHER" id="PTHR13475:SF3">
    <property type="entry name" value="NEUGRIN"/>
    <property type="match status" value="1"/>
</dbReference>
<accession>A0A8H4J4T1</accession>
<evidence type="ECO:0000313" key="7">
    <source>
        <dbReference type="EMBL" id="KAF4313221.1"/>
    </source>
</evidence>
<dbReference type="InterPro" id="IPR010487">
    <property type="entry name" value="NGRN/Rrg9"/>
</dbReference>
<feature type="compositionally biased region" description="Basic and acidic residues" evidence="6">
    <location>
        <begin position="62"/>
        <end position="73"/>
    </location>
</feature>
<evidence type="ECO:0000256" key="1">
    <source>
        <dbReference type="ARBA" id="ARBA00003548"/>
    </source>
</evidence>
<keyword evidence="8" id="KW-1185">Reference proteome</keyword>
<comment type="subcellular location">
    <subcellularLocation>
        <location evidence="2">Mitochondrion</location>
    </subcellularLocation>
</comment>
<dbReference type="GO" id="GO:0005634">
    <property type="term" value="C:nucleus"/>
    <property type="evidence" value="ECO:0007669"/>
    <property type="project" value="TreeGrafter"/>
</dbReference>
<dbReference type="Proteomes" id="UP000572817">
    <property type="component" value="Unassembled WGS sequence"/>
</dbReference>
<feature type="compositionally biased region" description="Basic and acidic residues" evidence="6">
    <location>
        <begin position="152"/>
        <end position="166"/>
    </location>
</feature>
<evidence type="ECO:0000256" key="5">
    <source>
        <dbReference type="ARBA" id="ARBA00022946"/>
    </source>
</evidence>
<dbReference type="AlphaFoldDB" id="A0A8H4J4T1"/>
<evidence type="ECO:0000256" key="4">
    <source>
        <dbReference type="ARBA" id="ARBA00013566"/>
    </source>
</evidence>
<feature type="compositionally biased region" description="Basic residues" evidence="6">
    <location>
        <begin position="309"/>
        <end position="318"/>
    </location>
</feature>
<dbReference type="OrthoDB" id="5578174at2759"/>
<evidence type="ECO:0000256" key="2">
    <source>
        <dbReference type="ARBA" id="ARBA00004173"/>
    </source>
</evidence>
<feature type="region of interest" description="Disordered" evidence="6">
    <location>
        <begin position="135"/>
        <end position="191"/>
    </location>
</feature>
<evidence type="ECO:0000256" key="3">
    <source>
        <dbReference type="ARBA" id="ARBA00010895"/>
    </source>
</evidence>
<name>A0A8H4J4T1_9PEZI</name>
<dbReference type="GO" id="GO:0005739">
    <property type="term" value="C:mitochondrion"/>
    <property type="evidence" value="ECO:0007669"/>
    <property type="project" value="UniProtKB-SubCell"/>
</dbReference>
<dbReference type="EMBL" id="WWBZ02000001">
    <property type="protein sequence ID" value="KAF4313221.1"/>
    <property type="molecule type" value="Genomic_DNA"/>
</dbReference>
<feature type="region of interest" description="Disordered" evidence="6">
    <location>
        <begin position="62"/>
        <end position="112"/>
    </location>
</feature>
<evidence type="ECO:0000256" key="6">
    <source>
        <dbReference type="SAM" id="MobiDB-lite"/>
    </source>
</evidence>
<comment type="function">
    <text evidence="1">Required for respiratory activity and maintenance and expression of the mitochondrial genome.</text>
</comment>